<dbReference type="Proteomes" id="UP001243757">
    <property type="component" value="Unassembled WGS sequence"/>
</dbReference>
<gene>
    <name evidence="2" type="ORF">QO033_13030</name>
</gene>
<organism evidence="2 3">
    <name type="scientific">Pseudodonghicola flavimaris</name>
    <dbReference type="NCBI Taxonomy" id="3050036"/>
    <lineage>
        <taxon>Bacteria</taxon>
        <taxon>Pseudomonadati</taxon>
        <taxon>Pseudomonadota</taxon>
        <taxon>Alphaproteobacteria</taxon>
        <taxon>Rhodobacterales</taxon>
        <taxon>Paracoccaceae</taxon>
        <taxon>Pseudodonghicola</taxon>
    </lineage>
</organism>
<dbReference type="RefSeq" id="WP_284481415.1">
    <property type="nucleotide sequence ID" value="NZ_JASNJD010000008.1"/>
</dbReference>
<evidence type="ECO:0000256" key="1">
    <source>
        <dbReference type="SAM" id="SignalP"/>
    </source>
</evidence>
<dbReference type="EMBL" id="JASNJD010000008">
    <property type="protein sequence ID" value="MDK3018601.1"/>
    <property type="molecule type" value="Genomic_DNA"/>
</dbReference>
<evidence type="ECO:0008006" key="4">
    <source>
        <dbReference type="Google" id="ProtNLM"/>
    </source>
</evidence>
<evidence type="ECO:0000313" key="3">
    <source>
        <dbReference type="Proteomes" id="UP001243757"/>
    </source>
</evidence>
<protein>
    <recommendedName>
        <fullName evidence="4">Lipoprotein</fullName>
    </recommendedName>
</protein>
<keyword evidence="3" id="KW-1185">Reference proteome</keyword>
<accession>A0ABT7F1X9</accession>
<feature type="signal peptide" evidence="1">
    <location>
        <begin position="1"/>
        <end position="29"/>
    </location>
</feature>
<dbReference type="PROSITE" id="PS51257">
    <property type="entry name" value="PROKAR_LIPOPROTEIN"/>
    <property type="match status" value="1"/>
</dbReference>
<name>A0ABT7F1X9_9RHOB</name>
<evidence type="ECO:0000313" key="2">
    <source>
        <dbReference type="EMBL" id="MDK3018601.1"/>
    </source>
</evidence>
<sequence>MSSNRFASRTAGALIGLAMMALTPTVGLASASCSASRDSHIPTRQSRAPAGSEVMAKLQKVQGTKRDAEVVGQVLSGNVPSFLWQLQPVALTGQRANGETVEVTICVTPEYLAVGNDRDFVRVPMGLAAAARIATEMGFLLPTTKMVDEIYRQARVHLPPRPMKPTAQMESTTYLLEHNRTLDAQKSRDHQPATELTAGQKKDIVLTNRLRSKPGRVAIYGWHRLNGKPIQPLSTVHGAAYADYSHGVRLVSRTAFVNGKPEDLAMIMQDRDLARIVSSEGPIADPANLLARQY</sequence>
<comment type="caution">
    <text evidence="2">The sequence shown here is derived from an EMBL/GenBank/DDBJ whole genome shotgun (WGS) entry which is preliminary data.</text>
</comment>
<keyword evidence="1" id="KW-0732">Signal</keyword>
<feature type="chain" id="PRO_5045998111" description="Lipoprotein" evidence="1">
    <location>
        <begin position="30"/>
        <end position="294"/>
    </location>
</feature>
<proteinExistence type="predicted"/>
<reference evidence="2 3" key="1">
    <citation type="submission" date="2023-05" db="EMBL/GenBank/DDBJ databases">
        <title>Pseudodonghicola sp. nov.</title>
        <authorList>
            <person name="Huang J."/>
        </authorList>
    </citation>
    <scope>NUCLEOTIDE SEQUENCE [LARGE SCALE GENOMIC DNA]</scope>
    <source>
        <strain evidence="2 3">IC7</strain>
    </source>
</reference>